<accession>A0ACB8Z4M7</accession>
<reference evidence="2" key="1">
    <citation type="journal article" date="2022" name="Mol. Ecol. Resour.">
        <title>The genomes of chicory, endive, great burdock and yacon provide insights into Asteraceae palaeo-polyploidization history and plant inulin production.</title>
        <authorList>
            <person name="Fan W."/>
            <person name="Wang S."/>
            <person name="Wang H."/>
            <person name="Wang A."/>
            <person name="Jiang F."/>
            <person name="Liu H."/>
            <person name="Zhao H."/>
            <person name="Xu D."/>
            <person name="Zhang Y."/>
        </authorList>
    </citation>
    <scope>NUCLEOTIDE SEQUENCE [LARGE SCALE GENOMIC DNA]</scope>
    <source>
        <strain evidence="2">cv. Niubang</strain>
    </source>
</reference>
<evidence type="ECO:0000313" key="1">
    <source>
        <dbReference type="EMBL" id="KAI3692732.1"/>
    </source>
</evidence>
<gene>
    <name evidence="1" type="ORF">L6452_32554</name>
</gene>
<sequence length="533" mass="56650">MGKSDKKNPRGIQSSSQVEQVEEREPNPPPILLSSDDDAYEDRNLKIVEKSNLRASNNVNSNVNPSSFSLSSEVIIIGVKTIKKTKEITGTEYDVEEGKRKEDCGKLKETDALLEIDPEEKSGNIVLRKLLRGPRYFDPPDSSWGNCYNCGEAGHTIVNCTAAKRKKPCFVCGSLEHNAKQCKQGKDCFICKKGGHRAKDCPDKSKDGFQKAKLCLKCGDSGHDMFTCRTAYSPDDLKELQCYICKCFGHLCCVNYATGAKELSCYRCGQLGHTGLKCTSASVETANAASHSSCYKCGEEGHKTRKCASSAKKRKRKTGFSQPKQSHLNNSRDHVGVRSAPHAVGEARKRNKTQHGQPTPSQSNRRGGWITEGPGGYYPGPFNANNWGSPSTPASYRSNNSFHGNHGANGYGSGFQYGASGSNGGASGYGSGFQYGALGSNGGASGYGSGFQYGASHSNGGASGYGSGFQYGALGSNGGASGYGSGFQYGASGSNGGTSGYGPGFQYNASGSINGYQHGFSASRFGNSSNSRR</sequence>
<comment type="caution">
    <text evidence="1">The sequence shown here is derived from an EMBL/GenBank/DDBJ whole genome shotgun (WGS) entry which is preliminary data.</text>
</comment>
<dbReference type="Proteomes" id="UP001055879">
    <property type="component" value="Linkage Group LG11"/>
</dbReference>
<reference evidence="1 2" key="2">
    <citation type="journal article" date="2022" name="Mol. Ecol. Resour.">
        <title>The genomes of chicory, endive, great burdock and yacon provide insights into Asteraceae paleo-polyploidization history and plant inulin production.</title>
        <authorList>
            <person name="Fan W."/>
            <person name="Wang S."/>
            <person name="Wang H."/>
            <person name="Wang A."/>
            <person name="Jiang F."/>
            <person name="Liu H."/>
            <person name="Zhao H."/>
            <person name="Xu D."/>
            <person name="Zhang Y."/>
        </authorList>
    </citation>
    <scope>NUCLEOTIDE SEQUENCE [LARGE SCALE GENOMIC DNA]</scope>
    <source>
        <strain evidence="2">cv. Niubang</strain>
    </source>
</reference>
<proteinExistence type="predicted"/>
<protein>
    <submittedName>
        <fullName evidence="1">Uncharacterized protein</fullName>
    </submittedName>
</protein>
<keyword evidence="2" id="KW-1185">Reference proteome</keyword>
<name>A0ACB8Z4M7_ARCLA</name>
<evidence type="ECO:0000313" key="2">
    <source>
        <dbReference type="Proteomes" id="UP001055879"/>
    </source>
</evidence>
<dbReference type="EMBL" id="CM042057">
    <property type="protein sequence ID" value="KAI3692732.1"/>
    <property type="molecule type" value="Genomic_DNA"/>
</dbReference>
<organism evidence="1 2">
    <name type="scientific">Arctium lappa</name>
    <name type="common">Greater burdock</name>
    <name type="synonym">Lappa major</name>
    <dbReference type="NCBI Taxonomy" id="4217"/>
    <lineage>
        <taxon>Eukaryota</taxon>
        <taxon>Viridiplantae</taxon>
        <taxon>Streptophyta</taxon>
        <taxon>Embryophyta</taxon>
        <taxon>Tracheophyta</taxon>
        <taxon>Spermatophyta</taxon>
        <taxon>Magnoliopsida</taxon>
        <taxon>eudicotyledons</taxon>
        <taxon>Gunneridae</taxon>
        <taxon>Pentapetalae</taxon>
        <taxon>asterids</taxon>
        <taxon>campanulids</taxon>
        <taxon>Asterales</taxon>
        <taxon>Asteraceae</taxon>
        <taxon>Carduoideae</taxon>
        <taxon>Cardueae</taxon>
        <taxon>Arctiinae</taxon>
        <taxon>Arctium</taxon>
    </lineage>
</organism>